<dbReference type="AlphaFoldDB" id="A0A4R3TM06"/>
<dbReference type="EMBL" id="SMBP01000001">
    <property type="protein sequence ID" value="TCU63430.1"/>
    <property type="molecule type" value="Genomic_DNA"/>
</dbReference>
<dbReference type="GeneID" id="73795704"/>
<reference evidence="2 3" key="1">
    <citation type="submission" date="2019-03" db="EMBL/GenBank/DDBJ databases">
        <title>Genomic Encyclopedia of Type Strains, Phase IV (KMG-IV): sequencing the most valuable type-strain genomes for metagenomic binning, comparative biology and taxonomic classification.</title>
        <authorList>
            <person name="Goeker M."/>
        </authorList>
    </citation>
    <scope>NUCLEOTIDE SEQUENCE [LARGE SCALE GENOMIC DNA]</scope>
    <source>
        <strain evidence="2 3">DSM 29481</strain>
    </source>
</reference>
<gene>
    <name evidence="2" type="ORF">EDD61_10181</name>
</gene>
<evidence type="ECO:0000313" key="3">
    <source>
        <dbReference type="Proteomes" id="UP000295773"/>
    </source>
</evidence>
<keyword evidence="1" id="KW-0812">Transmembrane</keyword>
<feature type="transmembrane region" description="Helical" evidence="1">
    <location>
        <begin position="36"/>
        <end position="58"/>
    </location>
</feature>
<keyword evidence="1" id="KW-1133">Transmembrane helix</keyword>
<name>A0A4R3TM06_9FIRM</name>
<dbReference type="Proteomes" id="UP000295773">
    <property type="component" value="Unassembled WGS sequence"/>
</dbReference>
<dbReference type="InterPro" id="IPR052549">
    <property type="entry name" value="SpmB"/>
</dbReference>
<protein>
    <submittedName>
        <fullName evidence="2">Spore maturation protein B</fullName>
    </submittedName>
</protein>
<dbReference type="PANTHER" id="PTHR35793:SF2">
    <property type="entry name" value="INNER MEMBRANE PROTEIN YJIG"/>
    <property type="match status" value="1"/>
</dbReference>
<sequence>MINTSYILPLLVLFICVIALLRRVNAYHSFIEGVKDGIFLFSDIYPALLAMMCAITLLRESGLMEVICNGIATYIEGIPKEIWPMVFFRPISGNASLAVLVDIFKTCGVDSLQGIMASIIQGSTDTTFYVITLYFSSVGIKKTKNALPIGLLADVAGIAMAIFLTVWFFG</sequence>
<dbReference type="GO" id="GO:0005886">
    <property type="term" value="C:plasma membrane"/>
    <property type="evidence" value="ECO:0007669"/>
    <property type="project" value="TreeGrafter"/>
</dbReference>
<keyword evidence="3" id="KW-1185">Reference proteome</keyword>
<evidence type="ECO:0000256" key="1">
    <source>
        <dbReference type="SAM" id="Phobius"/>
    </source>
</evidence>
<dbReference type="RefSeq" id="WP_008688372.1">
    <property type="nucleotide sequence ID" value="NZ_AP024510.1"/>
</dbReference>
<keyword evidence="1" id="KW-0472">Membrane</keyword>
<comment type="caution">
    <text evidence="2">The sequence shown here is derived from an EMBL/GenBank/DDBJ whole genome shotgun (WGS) entry which is preliminary data.</text>
</comment>
<feature type="transmembrane region" description="Helical" evidence="1">
    <location>
        <begin position="146"/>
        <end position="169"/>
    </location>
</feature>
<dbReference type="PANTHER" id="PTHR35793">
    <property type="entry name" value="INNER MEMBRANE PROTEIN YJIG"/>
    <property type="match status" value="1"/>
</dbReference>
<proteinExistence type="predicted"/>
<organism evidence="2 3">
    <name type="scientific">Longicatena caecimuris</name>
    <dbReference type="NCBI Taxonomy" id="1796635"/>
    <lineage>
        <taxon>Bacteria</taxon>
        <taxon>Bacillati</taxon>
        <taxon>Bacillota</taxon>
        <taxon>Erysipelotrichia</taxon>
        <taxon>Erysipelotrichales</taxon>
        <taxon>Erysipelotrichaceae</taxon>
        <taxon>Longicatena</taxon>
    </lineage>
</organism>
<evidence type="ECO:0000313" key="2">
    <source>
        <dbReference type="EMBL" id="TCU63430.1"/>
    </source>
</evidence>
<accession>A0A4R3TM06</accession>